<organism evidence="9 10">
    <name type="scientific">Simiduia curdlanivorans</name>
    <dbReference type="NCBI Taxonomy" id="1492769"/>
    <lineage>
        <taxon>Bacteria</taxon>
        <taxon>Pseudomonadati</taxon>
        <taxon>Pseudomonadota</taxon>
        <taxon>Gammaproteobacteria</taxon>
        <taxon>Cellvibrionales</taxon>
        <taxon>Cellvibrionaceae</taxon>
        <taxon>Simiduia</taxon>
    </lineage>
</organism>
<feature type="transmembrane region" description="Helical" evidence="8">
    <location>
        <begin position="204"/>
        <end position="226"/>
    </location>
</feature>
<accession>A0ABV8V2V3</accession>
<proteinExistence type="inferred from homology"/>
<comment type="subcellular location">
    <subcellularLocation>
        <location evidence="1">Cell membrane</location>
        <topology evidence="1">Multi-pass membrane protein</topology>
    </subcellularLocation>
</comment>
<evidence type="ECO:0000256" key="1">
    <source>
        <dbReference type="ARBA" id="ARBA00004651"/>
    </source>
</evidence>
<evidence type="ECO:0000313" key="9">
    <source>
        <dbReference type="EMBL" id="MFC4362240.1"/>
    </source>
</evidence>
<gene>
    <name evidence="9" type="ORF">ACFOX3_08000</name>
</gene>
<feature type="transmembrane region" description="Helical" evidence="8">
    <location>
        <begin position="131"/>
        <end position="152"/>
    </location>
</feature>
<dbReference type="PANTHER" id="PTHR36838:SF4">
    <property type="entry name" value="AUXIN EFFLUX CARRIER FAMILY PROTEIN"/>
    <property type="match status" value="1"/>
</dbReference>
<sequence length="319" mass="34283">MTSPYLLAIEFTLSVTAPIFLIVFLGLFLKRTGRINDEFIGIASKLVFNLCLPLLMFFAIIQSDIDWQQQHNLALFSATAATLSFFIFWWLAQKFIAAPEDRGVAVQSAFRSNLGIMGIALCAKAFAEPGLAVAALILAVVTPIYNVLSIYALTRSLTANASMHWGKLLLGILKNPLILSIGLAFVFVAFDIKLPTFLEDTGRYLSRMTLPLALITIGGSLSLSALRNASALSAWVVFAKIVLVPVSITGCAWLLGFRGIELGCILLMFASPTAAAAFVMTRAIGGNHHLASNTIAISTLASALTISTFLYGLNLAGIF</sequence>
<feature type="transmembrane region" description="Helical" evidence="8">
    <location>
        <begin position="6"/>
        <end position="27"/>
    </location>
</feature>
<comment type="caution">
    <text evidence="9">The sequence shown here is derived from an EMBL/GenBank/DDBJ whole genome shotgun (WGS) entry which is preliminary data.</text>
</comment>
<feature type="transmembrane region" description="Helical" evidence="8">
    <location>
        <begin position="39"/>
        <end position="61"/>
    </location>
</feature>
<dbReference type="InterPro" id="IPR038770">
    <property type="entry name" value="Na+/solute_symporter_sf"/>
</dbReference>
<evidence type="ECO:0000256" key="3">
    <source>
        <dbReference type="ARBA" id="ARBA00022448"/>
    </source>
</evidence>
<reference evidence="10" key="1">
    <citation type="journal article" date="2019" name="Int. J. Syst. Evol. Microbiol.">
        <title>The Global Catalogue of Microorganisms (GCM) 10K type strain sequencing project: providing services to taxonomists for standard genome sequencing and annotation.</title>
        <authorList>
            <consortium name="The Broad Institute Genomics Platform"/>
            <consortium name="The Broad Institute Genome Sequencing Center for Infectious Disease"/>
            <person name="Wu L."/>
            <person name="Ma J."/>
        </authorList>
    </citation>
    <scope>NUCLEOTIDE SEQUENCE [LARGE SCALE GENOMIC DNA]</scope>
    <source>
        <strain evidence="10">CECT 8570</strain>
    </source>
</reference>
<evidence type="ECO:0000256" key="2">
    <source>
        <dbReference type="ARBA" id="ARBA00010145"/>
    </source>
</evidence>
<name>A0ABV8V2V3_9GAMM</name>
<feature type="transmembrane region" description="Helical" evidence="8">
    <location>
        <begin position="262"/>
        <end position="284"/>
    </location>
</feature>
<dbReference type="PANTHER" id="PTHR36838">
    <property type="entry name" value="AUXIN EFFLUX CARRIER FAMILY PROTEIN"/>
    <property type="match status" value="1"/>
</dbReference>
<dbReference type="EMBL" id="JBHSCX010000005">
    <property type="protein sequence ID" value="MFC4362240.1"/>
    <property type="molecule type" value="Genomic_DNA"/>
</dbReference>
<keyword evidence="10" id="KW-1185">Reference proteome</keyword>
<evidence type="ECO:0000256" key="7">
    <source>
        <dbReference type="ARBA" id="ARBA00023136"/>
    </source>
</evidence>
<comment type="similarity">
    <text evidence="2">Belongs to the auxin efflux carrier (TC 2.A.69) family.</text>
</comment>
<feature type="transmembrane region" description="Helical" evidence="8">
    <location>
        <begin position="232"/>
        <end position="255"/>
    </location>
</feature>
<evidence type="ECO:0000256" key="4">
    <source>
        <dbReference type="ARBA" id="ARBA00022475"/>
    </source>
</evidence>
<feature type="transmembrane region" description="Helical" evidence="8">
    <location>
        <begin position="290"/>
        <end position="313"/>
    </location>
</feature>
<evidence type="ECO:0000313" key="10">
    <source>
        <dbReference type="Proteomes" id="UP001595840"/>
    </source>
</evidence>
<evidence type="ECO:0000256" key="6">
    <source>
        <dbReference type="ARBA" id="ARBA00022989"/>
    </source>
</evidence>
<dbReference type="Proteomes" id="UP001595840">
    <property type="component" value="Unassembled WGS sequence"/>
</dbReference>
<keyword evidence="6 8" id="KW-1133">Transmembrane helix</keyword>
<evidence type="ECO:0000256" key="8">
    <source>
        <dbReference type="SAM" id="Phobius"/>
    </source>
</evidence>
<dbReference type="InterPro" id="IPR004776">
    <property type="entry name" value="Mem_transp_PIN-like"/>
</dbReference>
<feature type="transmembrane region" description="Helical" evidence="8">
    <location>
        <begin position="172"/>
        <end position="192"/>
    </location>
</feature>
<dbReference type="Pfam" id="PF03547">
    <property type="entry name" value="Mem_trans"/>
    <property type="match status" value="2"/>
</dbReference>
<keyword evidence="7 8" id="KW-0472">Membrane</keyword>
<keyword evidence="3" id="KW-0813">Transport</keyword>
<keyword evidence="4" id="KW-1003">Cell membrane</keyword>
<evidence type="ECO:0000256" key="5">
    <source>
        <dbReference type="ARBA" id="ARBA00022692"/>
    </source>
</evidence>
<dbReference type="RefSeq" id="WP_290265539.1">
    <property type="nucleotide sequence ID" value="NZ_JAUFQG010000006.1"/>
</dbReference>
<protein>
    <submittedName>
        <fullName evidence="9">AEC family transporter</fullName>
    </submittedName>
</protein>
<dbReference type="Gene3D" id="1.20.1530.20">
    <property type="match status" value="1"/>
</dbReference>
<keyword evidence="5 8" id="KW-0812">Transmembrane</keyword>
<feature type="transmembrane region" description="Helical" evidence="8">
    <location>
        <begin position="73"/>
        <end position="92"/>
    </location>
</feature>